<keyword evidence="2" id="KW-0472">Membrane</keyword>
<keyword evidence="2" id="KW-0812">Transmembrane</keyword>
<sequence length="270" mass="28975">MLDDGANLPIPNRERNNGGSLIVYHGHHGFNGAHPHQPWRKPSSETDDDPAKLESCRLVSPTPPPPERKFFNLTLPTFILSCVLLVVTAALIILGGILGSKITTLENTIPSLTSITNPLGSPTSANETASNNNTNTTNNNTSQSSSSSSSSSNNPGSTTTPTPPTILISGWTYRGCYYDSEVRVLPDAFLSAMNMTNGVCAEFCSSDGRRSQHFGTQVALQCYCGSASAAVLASRRAPDWACEQQCRGRGSMREYCGGDWTLSLWERDGS</sequence>
<comment type="caution">
    <text evidence="4">The sequence shown here is derived from an EMBL/GenBank/DDBJ whole genome shotgun (WGS) entry which is preliminary data.</text>
</comment>
<reference evidence="5" key="1">
    <citation type="journal article" date="2023" name="Mol. Phylogenet. Evol.">
        <title>Genome-scale phylogeny and comparative genomics of the fungal order Sordariales.</title>
        <authorList>
            <person name="Hensen N."/>
            <person name="Bonometti L."/>
            <person name="Westerberg I."/>
            <person name="Brannstrom I.O."/>
            <person name="Guillou S."/>
            <person name="Cros-Aarteil S."/>
            <person name="Calhoun S."/>
            <person name="Haridas S."/>
            <person name="Kuo A."/>
            <person name="Mondo S."/>
            <person name="Pangilinan J."/>
            <person name="Riley R."/>
            <person name="LaButti K."/>
            <person name="Andreopoulos B."/>
            <person name="Lipzen A."/>
            <person name="Chen C."/>
            <person name="Yan M."/>
            <person name="Daum C."/>
            <person name="Ng V."/>
            <person name="Clum A."/>
            <person name="Steindorff A."/>
            <person name="Ohm R.A."/>
            <person name="Martin F."/>
            <person name="Silar P."/>
            <person name="Natvig D.O."/>
            <person name="Lalanne C."/>
            <person name="Gautier V."/>
            <person name="Ament-Velasquez S.L."/>
            <person name="Kruys A."/>
            <person name="Hutchinson M.I."/>
            <person name="Powell A.J."/>
            <person name="Barry K."/>
            <person name="Miller A.N."/>
            <person name="Grigoriev I.V."/>
            <person name="Debuchy R."/>
            <person name="Gladieux P."/>
            <person name="Hiltunen Thoren M."/>
            <person name="Johannesson H."/>
        </authorList>
    </citation>
    <scope>NUCLEOTIDE SEQUENCE [LARGE SCALE GENOMIC DNA]</scope>
    <source>
        <strain evidence="5">CBS 284.82</strain>
    </source>
</reference>
<feature type="region of interest" description="Disordered" evidence="1">
    <location>
        <begin position="116"/>
        <end position="164"/>
    </location>
</feature>
<feature type="compositionally biased region" description="Low complexity" evidence="1">
    <location>
        <begin position="121"/>
        <end position="160"/>
    </location>
</feature>
<dbReference type="EMBL" id="MU854357">
    <property type="protein sequence ID" value="KAK4041442.1"/>
    <property type="molecule type" value="Genomic_DNA"/>
</dbReference>
<evidence type="ECO:0000256" key="1">
    <source>
        <dbReference type="SAM" id="MobiDB-lite"/>
    </source>
</evidence>
<organism evidence="4 5">
    <name type="scientific">Parachaetomium inaequale</name>
    <dbReference type="NCBI Taxonomy" id="2588326"/>
    <lineage>
        <taxon>Eukaryota</taxon>
        <taxon>Fungi</taxon>
        <taxon>Dikarya</taxon>
        <taxon>Ascomycota</taxon>
        <taxon>Pezizomycotina</taxon>
        <taxon>Sordariomycetes</taxon>
        <taxon>Sordariomycetidae</taxon>
        <taxon>Sordariales</taxon>
        <taxon>Chaetomiaceae</taxon>
        <taxon>Parachaetomium</taxon>
    </lineage>
</organism>
<dbReference type="Pfam" id="PF01822">
    <property type="entry name" value="WSC"/>
    <property type="match status" value="1"/>
</dbReference>
<feature type="domain" description="WSC" evidence="3">
    <location>
        <begin position="170"/>
        <end position="268"/>
    </location>
</feature>
<proteinExistence type="predicted"/>
<evidence type="ECO:0000313" key="4">
    <source>
        <dbReference type="EMBL" id="KAK4041442.1"/>
    </source>
</evidence>
<dbReference type="AlphaFoldDB" id="A0AAN6PIT9"/>
<dbReference type="InterPro" id="IPR002889">
    <property type="entry name" value="WSC_carb-bd"/>
</dbReference>
<keyword evidence="5" id="KW-1185">Reference proteome</keyword>
<name>A0AAN6PIT9_9PEZI</name>
<protein>
    <submittedName>
        <fullName evidence="4">Xylosyltransferase oxt</fullName>
    </submittedName>
</protein>
<evidence type="ECO:0000313" key="5">
    <source>
        <dbReference type="Proteomes" id="UP001303115"/>
    </source>
</evidence>
<accession>A0AAN6PIT9</accession>
<dbReference type="PROSITE" id="PS51212">
    <property type="entry name" value="WSC"/>
    <property type="match status" value="1"/>
</dbReference>
<evidence type="ECO:0000256" key="2">
    <source>
        <dbReference type="SAM" id="Phobius"/>
    </source>
</evidence>
<gene>
    <name evidence="4" type="ORF">C8A01DRAFT_34526</name>
</gene>
<feature type="transmembrane region" description="Helical" evidence="2">
    <location>
        <begin position="78"/>
        <end position="98"/>
    </location>
</feature>
<dbReference type="SMART" id="SM00321">
    <property type="entry name" value="WSC"/>
    <property type="match status" value="1"/>
</dbReference>
<keyword evidence="2" id="KW-1133">Transmembrane helix</keyword>
<evidence type="ECO:0000259" key="3">
    <source>
        <dbReference type="PROSITE" id="PS51212"/>
    </source>
</evidence>
<dbReference type="Proteomes" id="UP001303115">
    <property type="component" value="Unassembled WGS sequence"/>
</dbReference>